<feature type="region of interest" description="Disordered" evidence="1">
    <location>
        <begin position="31"/>
        <end position="72"/>
    </location>
</feature>
<evidence type="ECO:0000313" key="2">
    <source>
        <dbReference type="EMBL" id="BDT62564.1"/>
    </source>
</evidence>
<protein>
    <submittedName>
        <fullName evidence="2">Wsv310-like protein</fullName>
    </submittedName>
</protein>
<sequence length="371" mass="43585">MSQINTEKLKSEQNLTNDKCINTRIGGKKRRYSLTIDKTPPHDNSSDNDNNNCTLVAQSKKKRPSLKSTEKISNNSNCTLENATKRQCIEFFSNDDNVSSCHDDDTIFEQTLSVSDILETRDDDNVDDNALLTKLKNEKAEDKFKKSSSSSSSLLDKDKIINSDNDESTNLNLLLLEKKVLDGKKRNTKVKEFHHPLLKNRVIDKNNIDQYMKNQISTIIYNFLSKDVINQLYCKIIKLFNNYFENKLVNLCTKKHRKYFNYYCNLSESDLMKTEINKSFYNDLKQLYDDYNNEITRYINKYKQKRFSSLSFIASFIISKKVDKQIKENKGKIFEYFLTKCTKQTNCLFHQIFKQDVINHVYKKKHNKKMI</sequence>
<proteinExistence type="predicted"/>
<evidence type="ECO:0000256" key="1">
    <source>
        <dbReference type="SAM" id="MobiDB-lite"/>
    </source>
</evidence>
<reference evidence="2" key="1">
    <citation type="submission" date="2022-10" db="EMBL/GenBank/DDBJ databases">
        <title>Genome sequences of endogenous nimaviruses in decapod crustaceans.</title>
        <authorList>
            <person name="Kawato S."/>
            <person name="Nozaki R."/>
            <person name="Kondo H."/>
            <person name="Hirono I."/>
        </authorList>
    </citation>
    <scope>NUCLEOTIDE SEQUENCE</scope>
    <source>
        <strain evidence="2">Mikawa-1</strain>
    </source>
</reference>
<dbReference type="EMBL" id="LC738876">
    <property type="protein sequence ID" value="BDT62564.1"/>
    <property type="molecule type" value="Genomic_DNA"/>
</dbReference>
<accession>A0A9C7C8L7</accession>
<name>A0A9C7C8L7_9VIRU</name>
<organism evidence="2">
    <name type="scientific">Metapenaeus ensis majanivirus</name>
    <dbReference type="NCBI Taxonomy" id="2984279"/>
    <lineage>
        <taxon>Viruses</taxon>
        <taxon>Viruses incertae sedis</taxon>
        <taxon>Naldaviricetes</taxon>
        <taxon>Nimaviridae</taxon>
    </lineage>
</organism>